<dbReference type="Pfam" id="PF03091">
    <property type="entry name" value="CutA1"/>
    <property type="match status" value="1"/>
</dbReference>
<comment type="similarity">
    <text evidence="1">Belongs to the CutA family.</text>
</comment>
<proteinExistence type="inferred from homology"/>
<evidence type="ECO:0000256" key="1">
    <source>
        <dbReference type="ARBA" id="ARBA00010169"/>
    </source>
</evidence>
<dbReference type="Gene3D" id="3.30.70.120">
    <property type="match status" value="1"/>
</dbReference>
<dbReference type="eggNOG" id="COG1324">
    <property type="taxonomic scope" value="Bacteria"/>
</dbReference>
<keyword evidence="3" id="KW-1185">Reference proteome</keyword>
<dbReference type="EMBL" id="BAEN01000068">
    <property type="protein sequence ID" value="GAC16376.1"/>
    <property type="molecule type" value="Genomic_DNA"/>
</dbReference>
<sequence length="106" mass="12140">MSSQFCIVLTTCPTKKQAEKIASELVNLKLAACVQISQPISSFYHWEDEIVTDSEMHLVIKTMSNKLEQAYKLTLSMHPYDIPQWIILDNVSSSESYLNWIKSSLK</sequence>
<name>K6XXL0_9ALTE</name>
<comment type="caution">
    <text evidence="2">The sequence shown here is derived from an EMBL/GenBank/DDBJ whole genome shotgun (WGS) entry which is preliminary data.</text>
</comment>
<dbReference type="PANTHER" id="PTHR23419:SF8">
    <property type="entry name" value="FI09726P"/>
    <property type="match status" value="1"/>
</dbReference>
<dbReference type="InterPro" id="IPR004323">
    <property type="entry name" value="Ion_tolerance_CutA"/>
</dbReference>
<reference evidence="2 3" key="1">
    <citation type="journal article" date="2017" name="Antonie Van Leeuwenhoek">
        <title>Rhizobium rhizosphaerae sp. nov., a novel species isolated from rice rhizosphere.</title>
        <authorList>
            <person name="Zhao J.J."/>
            <person name="Zhang J."/>
            <person name="Zhang R.J."/>
            <person name="Zhang C.W."/>
            <person name="Yin H.Q."/>
            <person name="Zhang X.X."/>
        </authorList>
    </citation>
    <scope>NUCLEOTIDE SEQUENCE [LARGE SCALE GENOMIC DNA]</scope>
    <source>
        <strain evidence="2 3">E3</strain>
    </source>
</reference>
<dbReference type="Proteomes" id="UP000006334">
    <property type="component" value="Unassembled WGS sequence"/>
</dbReference>
<dbReference type="SUPFAM" id="SSF54913">
    <property type="entry name" value="GlnB-like"/>
    <property type="match status" value="1"/>
</dbReference>
<evidence type="ECO:0000313" key="3">
    <source>
        <dbReference type="Proteomes" id="UP000006334"/>
    </source>
</evidence>
<dbReference type="RefSeq" id="WP_008846178.1">
    <property type="nucleotide sequence ID" value="NZ_BAEN01000068.1"/>
</dbReference>
<protein>
    <submittedName>
        <fullName evidence="2">Periplasmic divalent cation tolerance protein</fullName>
    </submittedName>
</protein>
<organism evidence="2 3">
    <name type="scientific">Aliiglaciecola lipolytica E3</name>
    <dbReference type="NCBI Taxonomy" id="1127673"/>
    <lineage>
        <taxon>Bacteria</taxon>
        <taxon>Pseudomonadati</taxon>
        <taxon>Pseudomonadota</taxon>
        <taxon>Gammaproteobacteria</taxon>
        <taxon>Alteromonadales</taxon>
        <taxon>Alteromonadaceae</taxon>
        <taxon>Aliiglaciecola</taxon>
    </lineage>
</organism>
<accession>K6XXL0</accession>
<dbReference type="AlphaFoldDB" id="K6XXL0"/>
<dbReference type="PANTHER" id="PTHR23419">
    <property type="entry name" value="DIVALENT CATION TOLERANCE CUTA-RELATED"/>
    <property type="match status" value="1"/>
</dbReference>
<dbReference type="OrthoDB" id="37622at2"/>
<gene>
    <name evidence="2" type="primary">cutA</name>
    <name evidence="2" type="ORF">GLIP_3765</name>
</gene>
<dbReference type="STRING" id="1127673.GLIP_3765"/>
<dbReference type="InterPro" id="IPR011322">
    <property type="entry name" value="N-reg_PII-like_a/b"/>
</dbReference>
<dbReference type="InterPro" id="IPR015867">
    <property type="entry name" value="N-reg_PII/ATP_PRibTrfase_C"/>
</dbReference>
<evidence type="ECO:0000313" key="2">
    <source>
        <dbReference type="EMBL" id="GAC16376.1"/>
    </source>
</evidence>
<dbReference type="GO" id="GO:0005507">
    <property type="term" value="F:copper ion binding"/>
    <property type="evidence" value="ECO:0007669"/>
    <property type="project" value="TreeGrafter"/>
</dbReference>
<dbReference type="GO" id="GO:0010038">
    <property type="term" value="P:response to metal ion"/>
    <property type="evidence" value="ECO:0007669"/>
    <property type="project" value="InterPro"/>
</dbReference>